<dbReference type="SUPFAM" id="SSF47144">
    <property type="entry name" value="HSC20 (HSCB), C-terminal oligomerisation domain"/>
    <property type="match status" value="1"/>
</dbReference>
<dbReference type="GO" id="GO:0044571">
    <property type="term" value="P:[2Fe-2S] cluster assembly"/>
    <property type="evidence" value="ECO:0007669"/>
    <property type="project" value="InterPro"/>
</dbReference>
<dbReference type="InterPro" id="IPR036386">
    <property type="entry name" value="HscB_C_sf"/>
</dbReference>
<feature type="domain" description="EF-hand" evidence="5">
    <location>
        <begin position="338"/>
        <end position="373"/>
    </location>
</feature>
<dbReference type="InterPro" id="IPR036869">
    <property type="entry name" value="J_dom_sf"/>
</dbReference>
<comment type="caution">
    <text evidence="6">The sequence shown here is derived from an EMBL/GenBank/DDBJ whole genome shotgun (WGS) entry which is preliminary data.</text>
</comment>
<feature type="domain" description="J" evidence="4">
    <location>
        <begin position="82"/>
        <end position="154"/>
    </location>
</feature>
<evidence type="ECO:0000256" key="2">
    <source>
        <dbReference type="ARBA" id="ARBA00022837"/>
    </source>
</evidence>
<dbReference type="InterPro" id="IPR001623">
    <property type="entry name" value="DnaJ_domain"/>
</dbReference>
<keyword evidence="3" id="KW-0143">Chaperone</keyword>
<reference evidence="7" key="1">
    <citation type="journal article" date="2017" name="bioRxiv">
        <title>Comparative analysis of the genomes of Stylophora pistillata and Acropora digitifera provides evidence for extensive differences between species of corals.</title>
        <authorList>
            <person name="Voolstra C.R."/>
            <person name="Li Y."/>
            <person name="Liew Y.J."/>
            <person name="Baumgarten S."/>
            <person name="Zoccola D."/>
            <person name="Flot J.-F."/>
            <person name="Tambutte S."/>
            <person name="Allemand D."/>
            <person name="Aranda M."/>
        </authorList>
    </citation>
    <scope>NUCLEOTIDE SEQUENCE [LARGE SCALE GENOMIC DNA]</scope>
</reference>
<dbReference type="Gene3D" id="1.10.238.10">
    <property type="entry name" value="EF-hand"/>
    <property type="match status" value="1"/>
</dbReference>
<dbReference type="Pfam" id="PF13499">
    <property type="entry name" value="EF-hand_7"/>
    <property type="match status" value="1"/>
</dbReference>
<dbReference type="InterPro" id="IPR011992">
    <property type="entry name" value="EF-hand-dom_pair"/>
</dbReference>
<evidence type="ECO:0000313" key="6">
    <source>
        <dbReference type="EMBL" id="PFX28509.1"/>
    </source>
</evidence>
<dbReference type="Pfam" id="PF07743">
    <property type="entry name" value="HSCB_C"/>
    <property type="match status" value="1"/>
</dbReference>
<dbReference type="PROSITE" id="PS50076">
    <property type="entry name" value="DNAJ_2"/>
    <property type="match status" value="1"/>
</dbReference>
<comment type="similarity">
    <text evidence="1">Belongs to the HscB family.</text>
</comment>
<dbReference type="InterPro" id="IPR018247">
    <property type="entry name" value="EF_Hand_1_Ca_BS"/>
</dbReference>
<dbReference type="PROSITE" id="PS50222">
    <property type="entry name" value="EF_HAND_2"/>
    <property type="match status" value="2"/>
</dbReference>
<protein>
    <submittedName>
        <fullName evidence="6">Iron-sulfur cluster co-chaperone protein HscB, mitochondrial</fullName>
    </submittedName>
</protein>
<dbReference type="PROSITE" id="PS00018">
    <property type="entry name" value="EF_HAND_1"/>
    <property type="match status" value="2"/>
</dbReference>
<keyword evidence="2" id="KW-0106">Calcium</keyword>
<evidence type="ECO:0000256" key="3">
    <source>
        <dbReference type="ARBA" id="ARBA00023186"/>
    </source>
</evidence>
<dbReference type="GO" id="GO:0051087">
    <property type="term" value="F:protein-folding chaperone binding"/>
    <property type="evidence" value="ECO:0007669"/>
    <property type="project" value="InterPro"/>
</dbReference>
<dbReference type="GO" id="GO:0051259">
    <property type="term" value="P:protein complex oligomerization"/>
    <property type="evidence" value="ECO:0007669"/>
    <property type="project" value="InterPro"/>
</dbReference>
<dbReference type="GO" id="GO:0001671">
    <property type="term" value="F:ATPase activator activity"/>
    <property type="evidence" value="ECO:0007669"/>
    <property type="project" value="InterPro"/>
</dbReference>
<dbReference type="InterPro" id="IPR002048">
    <property type="entry name" value="EF_hand_dom"/>
</dbReference>
<dbReference type="PANTHER" id="PTHR14021">
    <property type="entry name" value="IRON-SULFUR CLUSTER CO-CHAPERONE PROTEIN HSCB"/>
    <property type="match status" value="1"/>
</dbReference>
<dbReference type="CDD" id="cd06257">
    <property type="entry name" value="DnaJ"/>
    <property type="match status" value="1"/>
</dbReference>
<dbReference type="STRING" id="50429.A0A2B4SHC8"/>
<keyword evidence="7" id="KW-1185">Reference proteome</keyword>
<evidence type="ECO:0000313" key="7">
    <source>
        <dbReference type="Proteomes" id="UP000225706"/>
    </source>
</evidence>
<dbReference type="InterPro" id="IPR004640">
    <property type="entry name" value="HscB"/>
</dbReference>
<dbReference type="Gene3D" id="1.20.1280.20">
    <property type="entry name" value="HscB, C-terminal domain"/>
    <property type="match status" value="1"/>
</dbReference>
<dbReference type="SUPFAM" id="SSF47473">
    <property type="entry name" value="EF-hand"/>
    <property type="match status" value="1"/>
</dbReference>
<feature type="domain" description="EF-hand" evidence="5">
    <location>
        <begin position="302"/>
        <end position="337"/>
    </location>
</feature>
<accession>A0A2B4SHC8</accession>
<sequence length="414" mass="48244">MFSRRFISPFAVLLPTASSNSNFARRKSWLLLGQYNMYANSVKNKSQTGSRRCWKCNSEIRSGVEFFCPSCNIIQRPPKKATYFELMGSPTSFDIDTKRLTQHYKELQWKLHPDKFSDLSKKEQSLSEEQSCLVNEAYHTLLKPLTRGLYLLNLNGIPITEDEATSTDTKFLGLIMDKYEEISSSEKKLKEIKKENSGDLEKSVRKVSRAFEKGDLETARQEVVKLKYFSKIDEFIKDREGTRKSHDENELTNTEFQSIQEQYWKKLLEERRMSAMNRKKFEEMSEKDLRSLIDEFPEFKESDISDLQLQFQTFDLNQDGIIDFEELMQVLDDLRDKSEPAVRQQYFNEIDKDGSGAIDFKEFLALIYQLRNTTTDFLEASELGQIGSLCKRGTDNVQRVRKLSVAKQMLTGLF</sequence>
<dbReference type="GO" id="GO:0005509">
    <property type="term" value="F:calcium ion binding"/>
    <property type="evidence" value="ECO:0007669"/>
    <property type="project" value="InterPro"/>
</dbReference>
<dbReference type="SMART" id="SM00271">
    <property type="entry name" value="DnaJ"/>
    <property type="match status" value="1"/>
</dbReference>
<name>A0A2B4SHC8_STYPI</name>
<dbReference type="InterPro" id="IPR009073">
    <property type="entry name" value="HscB_oligo_C"/>
</dbReference>
<evidence type="ECO:0000259" key="5">
    <source>
        <dbReference type="PROSITE" id="PS50222"/>
    </source>
</evidence>
<dbReference type="OrthoDB" id="448954at2759"/>
<dbReference type="Proteomes" id="UP000225706">
    <property type="component" value="Unassembled WGS sequence"/>
</dbReference>
<dbReference type="EMBL" id="LSMT01000082">
    <property type="protein sequence ID" value="PFX28509.1"/>
    <property type="molecule type" value="Genomic_DNA"/>
</dbReference>
<dbReference type="PANTHER" id="PTHR14021:SF15">
    <property type="entry name" value="IRON-SULFUR CLUSTER CO-CHAPERONE PROTEIN HSCB"/>
    <property type="match status" value="1"/>
</dbReference>
<dbReference type="Gene3D" id="1.10.287.110">
    <property type="entry name" value="DnaJ domain"/>
    <property type="match status" value="1"/>
</dbReference>
<evidence type="ECO:0000259" key="4">
    <source>
        <dbReference type="PROSITE" id="PS50076"/>
    </source>
</evidence>
<dbReference type="HAMAP" id="MF_00682">
    <property type="entry name" value="HscB"/>
    <property type="match status" value="1"/>
</dbReference>
<dbReference type="GO" id="GO:0005739">
    <property type="term" value="C:mitochondrion"/>
    <property type="evidence" value="ECO:0007669"/>
    <property type="project" value="TreeGrafter"/>
</dbReference>
<evidence type="ECO:0000256" key="1">
    <source>
        <dbReference type="ARBA" id="ARBA00010476"/>
    </source>
</evidence>
<dbReference type="SMART" id="SM00054">
    <property type="entry name" value="EFh"/>
    <property type="match status" value="2"/>
</dbReference>
<dbReference type="CDD" id="cd00051">
    <property type="entry name" value="EFh"/>
    <property type="match status" value="1"/>
</dbReference>
<gene>
    <name evidence="6" type="primary">HSCB</name>
    <name evidence="6" type="ORF">AWC38_SpisGene6775</name>
</gene>
<dbReference type="NCBIfam" id="TIGR00714">
    <property type="entry name" value="hscB"/>
    <property type="match status" value="1"/>
</dbReference>
<proteinExistence type="inferred from homology"/>
<dbReference type="SUPFAM" id="SSF46565">
    <property type="entry name" value="Chaperone J-domain"/>
    <property type="match status" value="1"/>
</dbReference>
<organism evidence="6 7">
    <name type="scientific">Stylophora pistillata</name>
    <name type="common">Smooth cauliflower coral</name>
    <dbReference type="NCBI Taxonomy" id="50429"/>
    <lineage>
        <taxon>Eukaryota</taxon>
        <taxon>Metazoa</taxon>
        <taxon>Cnidaria</taxon>
        <taxon>Anthozoa</taxon>
        <taxon>Hexacorallia</taxon>
        <taxon>Scleractinia</taxon>
        <taxon>Astrocoeniina</taxon>
        <taxon>Pocilloporidae</taxon>
        <taxon>Stylophora</taxon>
    </lineage>
</organism>
<dbReference type="AlphaFoldDB" id="A0A2B4SHC8"/>